<dbReference type="GO" id="GO:0008270">
    <property type="term" value="F:zinc ion binding"/>
    <property type="evidence" value="ECO:0007669"/>
    <property type="project" value="UniProtKB-KW"/>
</dbReference>
<evidence type="ECO:0000256" key="4">
    <source>
        <dbReference type="ARBA" id="ARBA00022723"/>
    </source>
</evidence>
<comment type="subcellular location">
    <subcellularLocation>
        <location evidence="1">Cell membrane</location>
        <topology evidence="1">Multi-pass membrane protein</topology>
    </subcellularLocation>
</comment>
<organism evidence="12 13">
    <name type="scientific">Rhizophagus clarus</name>
    <dbReference type="NCBI Taxonomy" id="94130"/>
    <lineage>
        <taxon>Eukaryota</taxon>
        <taxon>Fungi</taxon>
        <taxon>Fungi incertae sedis</taxon>
        <taxon>Mucoromycota</taxon>
        <taxon>Glomeromycotina</taxon>
        <taxon>Glomeromycetes</taxon>
        <taxon>Glomerales</taxon>
        <taxon>Glomeraceae</taxon>
        <taxon>Rhizophagus</taxon>
    </lineage>
</organism>
<dbReference type="Proteomes" id="UP000615446">
    <property type="component" value="Unassembled WGS sequence"/>
</dbReference>
<keyword evidence="2" id="KW-1003">Cell membrane</keyword>
<evidence type="ECO:0000256" key="5">
    <source>
        <dbReference type="ARBA" id="ARBA00022771"/>
    </source>
</evidence>
<evidence type="ECO:0000256" key="10">
    <source>
        <dbReference type="SAM" id="Phobius"/>
    </source>
</evidence>
<keyword evidence="4" id="KW-0479">Metal-binding</keyword>
<evidence type="ECO:0000256" key="2">
    <source>
        <dbReference type="ARBA" id="ARBA00022475"/>
    </source>
</evidence>
<dbReference type="Pfam" id="PF13396">
    <property type="entry name" value="PLDc_N"/>
    <property type="match status" value="1"/>
</dbReference>
<accession>A0A8H3R066</accession>
<evidence type="ECO:0000256" key="6">
    <source>
        <dbReference type="ARBA" id="ARBA00022833"/>
    </source>
</evidence>
<dbReference type="EMBL" id="BLAL01000274">
    <property type="protein sequence ID" value="GES98628.1"/>
    <property type="molecule type" value="Genomic_DNA"/>
</dbReference>
<dbReference type="PROSITE" id="PS50865">
    <property type="entry name" value="ZF_MYND_2"/>
    <property type="match status" value="1"/>
</dbReference>
<evidence type="ECO:0000313" key="12">
    <source>
        <dbReference type="EMBL" id="GES98628.1"/>
    </source>
</evidence>
<comment type="caution">
    <text evidence="12">The sequence shown here is derived from an EMBL/GenBank/DDBJ whole genome shotgun (WGS) entry which is preliminary data.</text>
</comment>
<name>A0A8H3R066_9GLOM</name>
<dbReference type="InterPro" id="IPR027379">
    <property type="entry name" value="CLS_N"/>
</dbReference>
<evidence type="ECO:0000313" key="13">
    <source>
        <dbReference type="Proteomes" id="UP000615446"/>
    </source>
</evidence>
<dbReference type="Gene3D" id="6.10.140.2220">
    <property type="match status" value="1"/>
</dbReference>
<keyword evidence="8 10" id="KW-0472">Membrane</keyword>
<feature type="transmembrane region" description="Helical" evidence="10">
    <location>
        <begin position="146"/>
        <end position="164"/>
    </location>
</feature>
<keyword evidence="7 10" id="KW-1133">Transmembrane helix</keyword>
<keyword evidence="5 9" id="KW-0863">Zinc-finger</keyword>
<dbReference type="SUPFAM" id="SSF144232">
    <property type="entry name" value="HIT/MYND zinc finger-like"/>
    <property type="match status" value="1"/>
</dbReference>
<proteinExistence type="predicted"/>
<gene>
    <name evidence="12" type="ORF">RCL2_002516400</name>
</gene>
<sequence length="697" mass="80487">MEMDNAKIPTPLEGESYFYRHQPVKFKVVIEGTTMKEYSATGKIYLTDKRFMFIAQEPSTDFETFHVILRDVISSMRSPPPRFKKKKVFSPIVDYPSHHQVLIIKERALADLKRGGFFGFLIFILDLFAIYEVLNSSRTTGGKALWVLLIFFFPIFGLVFYYFFSERTDFNYVMNKFRGTHQKPIRLVQPFLRIYKRVSRHGYQPVYGSAEWCVYQGGELWLEGLRVYHRNSQHRAGSYISAARDILHELFRQKDFVTEVRNIVKTVTASGSFLGVYSDKKFTAMIRSLKNQLQSEDHNDIDKALDSFQQGIMSSFVWLKFVPDQAQTVLFTRCIIYIACMRKLLGLYLLDFIEGFAIQALNGIPITSVMEAKPLRYNSSMTAETVLTSDARTRIYSKIITSSKWAFLLSLEMLSLYYFRFAQTLVQSPNTNTESIRNIVQWAIDILECSKSNPTFPIDIPLEDDVSSTPNIPFHFTFPFYQLYYPKYQFNLATVMLDLRKFKQAKQLFLEVSDEYRETNRPMAARSLYKAATCIVFGSDSDMHPNKFDISLFREAAMKANEFNEELEEQGIWVQIAEIENVKKPVQDLTRDLPQEGLSKTARLEVSPINNARIMTLDPENLKGYVNNNNKSKTNASRGEAENQAVGNKCDYCGQISTTMQCPCKNARYCGKICQKGDWKTHKISCSFSKKSENKKD</sequence>
<feature type="domain" description="MYND-type" evidence="11">
    <location>
        <begin position="650"/>
        <end position="686"/>
    </location>
</feature>
<keyword evidence="6" id="KW-0862">Zinc</keyword>
<dbReference type="Pfam" id="PF01753">
    <property type="entry name" value="zf-MYND"/>
    <property type="match status" value="1"/>
</dbReference>
<evidence type="ECO:0000256" key="8">
    <source>
        <dbReference type="ARBA" id="ARBA00023136"/>
    </source>
</evidence>
<dbReference type="InterPro" id="IPR002893">
    <property type="entry name" value="Znf_MYND"/>
</dbReference>
<evidence type="ECO:0000259" key="11">
    <source>
        <dbReference type="PROSITE" id="PS50865"/>
    </source>
</evidence>
<keyword evidence="3 10" id="KW-0812">Transmembrane</keyword>
<feature type="transmembrane region" description="Helical" evidence="10">
    <location>
        <begin position="115"/>
        <end position="134"/>
    </location>
</feature>
<dbReference type="GO" id="GO:0005886">
    <property type="term" value="C:plasma membrane"/>
    <property type="evidence" value="ECO:0007669"/>
    <property type="project" value="UniProtKB-SubCell"/>
</dbReference>
<dbReference type="PROSITE" id="PS01360">
    <property type="entry name" value="ZF_MYND_1"/>
    <property type="match status" value="1"/>
</dbReference>
<protein>
    <submittedName>
        <fullName evidence="12">PLDc_N domain-containing protein</fullName>
    </submittedName>
</protein>
<dbReference type="OrthoDB" id="432970at2759"/>
<evidence type="ECO:0000256" key="9">
    <source>
        <dbReference type="PROSITE-ProRule" id="PRU00134"/>
    </source>
</evidence>
<evidence type="ECO:0000256" key="3">
    <source>
        <dbReference type="ARBA" id="ARBA00022692"/>
    </source>
</evidence>
<dbReference type="AlphaFoldDB" id="A0A8H3R066"/>
<evidence type="ECO:0000256" key="1">
    <source>
        <dbReference type="ARBA" id="ARBA00004651"/>
    </source>
</evidence>
<evidence type="ECO:0000256" key="7">
    <source>
        <dbReference type="ARBA" id="ARBA00022989"/>
    </source>
</evidence>
<reference evidence="12" key="1">
    <citation type="submission" date="2019-10" db="EMBL/GenBank/DDBJ databases">
        <title>Conservation and host-specific expression of non-tandemly repeated heterogenous ribosome RNA gene in arbuscular mycorrhizal fungi.</title>
        <authorList>
            <person name="Maeda T."/>
            <person name="Kobayashi Y."/>
            <person name="Nakagawa T."/>
            <person name="Ezawa T."/>
            <person name="Yamaguchi K."/>
            <person name="Bino T."/>
            <person name="Nishimoto Y."/>
            <person name="Shigenobu S."/>
            <person name="Kawaguchi M."/>
        </authorList>
    </citation>
    <scope>NUCLEOTIDE SEQUENCE</scope>
    <source>
        <strain evidence="12">HR1</strain>
    </source>
</reference>